<keyword evidence="3 5" id="KW-1005">Bacterial flagellum biogenesis</keyword>
<dbReference type="AlphaFoldDB" id="A0A2P2EC33"/>
<accession>A0A2P2EC33</accession>
<dbReference type="OrthoDB" id="9785233at2"/>
<comment type="function">
    <text evidence="4 5">Required for flagellar hook formation. May act as a scaffolding protein.</text>
</comment>
<dbReference type="InterPro" id="IPR025965">
    <property type="entry name" value="FlgD/Vpr_Ig-like"/>
</dbReference>
<evidence type="ECO:0000259" key="7">
    <source>
        <dbReference type="Pfam" id="PF13860"/>
    </source>
</evidence>
<dbReference type="Gene3D" id="2.60.40.4070">
    <property type="match status" value="1"/>
</dbReference>
<evidence type="ECO:0000259" key="8">
    <source>
        <dbReference type="Pfam" id="PF13861"/>
    </source>
</evidence>
<dbReference type="InterPro" id="IPR005648">
    <property type="entry name" value="FlgD"/>
</dbReference>
<feature type="domain" description="FlgD Tudor-like" evidence="8">
    <location>
        <begin position="88"/>
        <end position="217"/>
    </location>
</feature>
<comment type="caution">
    <text evidence="9">The sequence shown here is derived from an EMBL/GenBank/DDBJ whole genome shotgun (WGS) entry which is preliminary data.</text>
</comment>
<dbReference type="Pfam" id="PF13860">
    <property type="entry name" value="FlgD_ig"/>
    <property type="match status" value="1"/>
</dbReference>
<evidence type="ECO:0000313" key="9">
    <source>
        <dbReference type="EMBL" id="GBF58619.1"/>
    </source>
</evidence>
<keyword evidence="10" id="KW-1185">Reference proteome</keyword>
<dbReference type="RefSeq" id="WP_108985483.1">
    <property type="nucleotide sequence ID" value="NZ_BFBR01000007.1"/>
</dbReference>
<evidence type="ECO:0000256" key="2">
    <source>
        <dbReference type="ARBA" id="ARBA00016013"/>
    </source>
</evidence>
<proteinExistence type="inferred from homology"/>
<dbReference type="Proteomes" id="UP000245086">
    <property type="component" value="Unassembled WGS sequence"/>
</dbReference>
<dbReference type="Pfam" id="PF03963">
    <property type="entry name" value="FlgD"/>
    <property type="match status" value="1"/>
</dbReference>
<dbReference type="EMBL" id="BFBR01000007">
    <property type="protein sequence ID" value="GBF58619.1"/>
    <property type="molecule type" value="Genomic_DNA"/>
</dbReference>
<name>A0A2P2EC33_9PROT</name>
<gene>
    <name evidence="9" type="primary">flgD</name>
    <name evidence="9" type="ORF">PbB2_02307</name>
</gene>
<evidence type="ECO:0000256" key="3">
    <source>
        <dbReference type="ARBA" id="ARBA00022795"/>
    </source>
</evidence>
<evidence type="ECO:0000256" key="5">
    <source>
        <dbReference type="RuleBase" id="RU362076"/>
    </source>
</evidence>
<evidence type="ECO:0000256" key="1">
    <source>
        <dbReference type="ARBA" id="ARBA00010577"/>
    </source>
</evidence>
<evidence type="ECO:0000313" key="10">
    <source>
        <dbReference type="Proteomes" id="UP000245086"/>
    </source>
</evidence>
<protein>
    <recommendedName>
        <fullName evidence="2 5">Basal-body rod modification protein FlgD</fullName>
    </recommendedName>
</protein>
<dbReference type="GO" id="GO:0044781">
    <property type="term" value="P:bacterial-type flagellum organization"/>
    <property type="evidence" value="ECO:0007669"/>
    <property type="project" value="UniProtKB-UniRule"/>
</dbReference>
<comment type="similarity">
    <text evidence="1 5">Belongs to the FlgD family.</text>
</comment>
<organism evidence="9 10">
    <name type="scientific">Candidatus Phycosocius bacilliformis</name>
    <dbReference type="NCBI Taxonomy" id="1445552"/>
    <lineage>
        <taxon>Bacteria</taxon>
        <taxon>Pseudomonadati</taxon>
        <taxon>Pseudomonadota</taxon>
        <taxon>Alphaproteobacteria</taxon>
        <taxon>Caulobacterales</taxon>
        <taxon>Caulobacterales incertae sedis</taxon>
        <taxon>Candidatus Phycosocius</taxon>
    </lineage>
</organism>
<dbReference type="InterPro" id="IPR025963">
    <property type="entry name" value="FLgD_Tudor"/>
</dbReference>
<dbReference type="Pfam" id="PF13861">
    <property type="entry name" value="FLgD_tudor"/>
    <property type="match status" value="1"/>
</dbReference>
<feature type="region of interest" description="Disordered" evidence="6">
    <location>
        <begin position="1"/>
        <end position="20"/>
    </location>
</feature>
<evidence type="ECO:0000256" key="6">
    <source>
        <dbReference type="SAM" id="MobiDB-lite"/>
    </source>
</evidence>
<sequence length="225" mass="23262">MTTVNTTTPTNAAASQTASTSRTTLANNFETFLTLLTAQLKNQDPLSPLDTKDFTNQLVQFSGIEQQIKTNDLLTSMSQTTKLSAGATAVAYLGKEATATSALAATTTNGGTASWRYELPRSATSTTLKVIDTRGRTIATVAGETSTGEKVFNWNGKDQAGNPAPAGTYRLEINSTGADGRAIAGTIRQTGLITGVDLSGTTPTITLAGAAVPLSSVIKIGLQAN</sequence>
<reference evidence="9 10" key="1">
    <citation type="journal article" date="2018" name="Genome Announc.">
        <title>Draft Genome Sequence of "Candidatus Phycosocius bacilliformis," an Alphaproteobacterial Ectosymbiont of the Hydrocarbon-Producing Green Alga Botryococcus braunii.</title>
        <authorList>
            <person name="Tanabe Y."/>
            <person name="Yamaguchi H."/>
            <person name="Watanabe M.M."/>
        </authorList>
    </citation>
    <scope>NUCLEOTIDE SEQUENCE [LARGE SCALE GENOMIC DNA]</scope>
    <source>
        <strain evidence="9 10">BOTRYCO-2</strain>
    </source>
</reference>
<dbReference type="Gene3D" id="2.30.30.910">
    <property type="match status" value="1"/>
</dbReference>
<feature type="domain" description="FlgD/Vpr Ig-like" evidence="7">
    <location>
        <begin position="107"/>
        <end position="178"/>
    </location>
</feature>
<evidence type="ECO:0000256" key="4">
    <source>
        <dbReference type="ARBA" id="ARBA00024746"/>
    </source>
</evidence>